<protein>
    <submittedName>
        <fullName evidence="1">Uncharacterized protein</fullName>
    </submittedName>
</protein>
<evidence type="ECO:0000313" key="1">
    <source>
        <dbReference type="EMBL" id="GAG79685.1"/>
    </source>
</evidence>
<dbReference type="EMBL" id="BART01015039">
    <property type="protein sequence ID" value="GAG79685.1"/>
    <property type="molecule type" value="Genomic_DNA"/>
</dbReference>
<accession>X1AB60</accession>
<reference evidence="1" key="1">
    <citation type="journal article" date="2014" name="Front. Microbiol.">
        <title>High frequency of phylogenetically diverse reductive dehalogenase-homologous genes in deep subseafloor sedimentary metagenomes.</title>
        <authorList>
            <person name="Kawai M."/>
            <person name="Futagami T."/>
            <person name="Toyoda A."/>
            <person name="Takaki Y."/>
            <person name="Nishi S."/>
            <person name="Hori S."/>
            <person name="Arai W."/>
            <person name="Tsubouchi T."/>
            <person name="Morono Y."/>
            <person name="Uchiyama I."/>
            <person name="Ito T."/>
            <person name="Fujiyama A."/>
            <person name="Inagaki F."/>
            <person name="Takami H."/>
        </authorList>
    </citation>
    <scope>NUCLEOTIDE SEQUENCE</scope>
    <source>
        <strain evidence="1">Expedition CK06-06</strain>
    </source>
</reference>
<sequence>IIYTLGFLVLYGGHDYVVNRIQDQEEIINTNNAVLMDVIKSSSDISVDV</sequence>
<comment type="caution">
    <text evidence="1">The sequence shown here is derived from an EMBL/GenBank/DDBJ whole genome shotgun (WGS) entry which is preliminary data.</text>
</comment>
<feature type="non-terminal residue" evidence="1">
    <location>
        <position position="1"/>
    </location>
</feature>
<feature type="non-terminal residue" evidence="1">
    <location>
        <position position="49"/>
    </location>
</feature>
<gene>
    <name evidence="1" type="ORF">S01H4_29419</name>
</gene>
<name>X1AB60_9ZZZZ</name>
<organism evidence="1">
    <name type="scientific">marine sediment metagenome</name>
    <dbReference type="NCBI Taxonomy" id="412755"/>
    <lineage>
        <taxon>unclassified sequences</taxon>
        <taxon>metagenomes</taxon>
        <taxon>ecological metagenomes</taxon>
    </lineage>
</organism>
<proteinExistence type="predicted"/>
<dbReference type="AlphaFoldDB" id="X1AB60"/>